<dbReference type="AlphaFoldDB" id="A0A318A4R2"/>
<organism evidence="9 10">
    <name type="scientific">Cryobacterium arcticum</name>
    <dbReference type="NCBI Taxonomy" id="670052"/>
    <lineage>
        <taxon>Bacteria</taxon>
        <taxon>Bacillati</taxon>
        <taxon>Actinomycetota</taxon>
        <taxon>Actinomycetes</taxon>
        <taxon>Micrococcales</taxon>
        <taxon>Microbacteriaceae</taxon>
        <taxon>Cryobacterium</taxon>
    </lineage>
</organism>
<feature type="transmembrane region" description="Helical" evidence="7">
    <location>
        <begin position="380"/>
        <end position="401"/>
    </location>
</feature>
<feature type="transmembrane region" description="Helical" evidence="7">
    <location>
        <begin position="125"/>
        <end position="151"/>
    </location>
</feature>
<dbReference type="OrthoDB" id="8953821at2"/>
<dbReference type="CDD" id="cd17369">
    <property type="entry name" value="MFS_ShiA_like"/>
    <property type="match status" value="1"/>
</dbReference>
<feature type="transmembrane region" description="Helical" evidence="7">
    <location>
        <begin position="315"/>
        <end position="334"/>
    </location>
</feature>
<proteinExistence type="predicted"/>
<dbReference type="InterPro" id="IPR036259">
    <property type="entry name" value="MFS_trans_sf"/>
</dbReference>
<evidence type="ECO:0000256" key="1">
    <source>
        <dbReference type="ARBA" id="ARBA00004651"/>
    </source>
</evidence>
<dbReference type="PROSITE" id="PS50850">
    <property type="entry name" value="MFS"/>
    <property type="match status" value="1"/>
</dbReference>
<dbReference type="EMBL" id="QHLY01000005">
    <property type="protein sequence ID" value="PXA72327.1"/>
    <property type="molecule type" value="Genomic_DNA"/>
</dbReference>
<dbReference type="InterPro" id="IPR020846">
    <property type="entry name" value="MFS_dom"/>
</dbReference>
<keyword evidence="6 7" id="KW-0472">Membrane</keyword>
<comment type="caution">
    <text evidence="9">The sequence shown here is derived from an EMBL/GenBank/DDBJ whole genome shotgun (WGS) entry which is preliminary data.</text>
</comment>
<dbReference type="SUPFAM" id="SSF103473">
    <property type="entry name" value="MFS general substrate transporter"/>
    <property type="match status" value="1"/>
</dbReference>
<reference evidence="9 10" key="1">
    <citation type="submission" date="2018-05" db="EMBL/GenBank/DDBJ databases">
        <title>Genetic diversity of glacier-inhabiting Cryobacterium bacteria in China and description of Cryobacterium mengkeensis sp. nov. and Arthrobacter glacialis sp. nov.</title>
        <authorList>
            <person name="Liu Q."/>
            <person name="Xin Y.-H."/>
        </authorList>
    </citation>
    <scope>NUCLEOTIDE SEQUENCE [LARGE SCALE GENOMIC DNA]</scope>
    <source>
        <strain evidence="9 10">SK-1</strain>
    </source>
</reference>
<gene>
    <name evidence="9" type="ORF">CTB96_05495</name>
</gene>
<keyword evidence="5 7" id="KW-1133">Transmembrane helix</keyword>
<evidence type="ECO:0000256" key="3">
    <source>
        <dbReference type="ARBA" id="ARBA00022475"/>
    </source>
</evidence>
<feature type="transmembrane region" description="Helical" evidence="7">
    <location>
        <begin position="284"/>
        <end position="303"/>
    </location>
</feature>
<feature type="transmembrane region" description="Helical" evidence="7">
    <location>
        <begin position="340"/>
        <end position="359"/>
    </location>
</feature>
<evidence type="ECO:0000256" key="2">
    <source>
        <dbReference type="ARBA" id="ARBA00022448"/>
    </source>
</evidence>
<evidence type="ECO:0000256" key="7">
    <source>
        <dbReference type="SAM" id="Phobius"/>
    </source>
</evidence>
<feature type="domain" description="Major facilitator superfamily (MFS) profile" evidence="8">
    <location>
        <begin position="25"/>
        <end position="434"/>
    </location>
</feature>
<feature type="transmembrane region" description="Helical" evidence="7">
    <location>
        <begin position="251"/>
        <end position="272"/>
    </location>
</feature>
<dbReference type="PANTHER" id="PTHR43045">
    <property type="entry name" value="SHIKIMATE TRANSPORTER"/>
    <property type="match status" value="1"/>
</dbReference>
<name>A0A318A4R2_9MICO</name>
<dbReference type="RefSeq" id="WP_110125848.1">
    <property type="nucleotide sequence ID" value="NZ_QHLY01000005.1"/>
</dbReference>
<dbReference type="GO" id="GO:0022857">
    <property type="term" value="F:transmembrane transporter activity"/>
    <property type="evidence" value="ECO:0007669"/>
    <property type="project" value="InterPro"/>
</dbReference>
<evidence type="ECO:0000256" key="6">
    <source>
        <dbReference type="ARBA" id="ARBA00023136"/>
    </source>
</evidence>
<keyword evidence="10" id="KW-1185">Reference proteome</keyword>
<feature type="transmembrane region" description="Helical" evidence="7">
    <location>
        <begin position="98"/>
        <end position="119"/>
    </location>
</feature>
<evidence type="ECO:0000313" key="9">
    <source>
        <dbReference type="EMBL" id="PXA72327.1"/>
    </source>
</evidence>
<evidence type="ECO:0000259" key="8">
    <source>
        <dbReference type="PROSITE" id="PS50850"/>
    </source>
</evidence>
<sequence>MTASTSTTIPASIRAREGSPDKLKTAVGSAVGTTIENYDFLAYGTAAALYFGDAFFHSEDPVVGVLLGFLTFGIGFAMRPLGGIIGGHLGDKYGRKPVLVGALLIMGFATVLIGVLPTYSQVGLLAPILLTLIRIIQGLAFGAEWGGAILMTFEHAPWKKRGLYTAIPQAGVPLGLLLANLVFLFSVGLDNELAWRLPFLLSAVLIVAGLIIRLKVTESPEFEEAKAAGELEKNPVLSVLKSDWRNVLRAIALRLAESGGFYVIVTYLISYISSGDEPIAERSVALTGLVIAAALGVVATILWGRLGDKIGRKPVYIVGTLLLIAFGFPLFGLVNTGSAMLIVFAYVFGLTVIHDMLAGTQGAWFSELFPVATRNSGASLGYQFSAAISGFIPLIAAAIAVPLGFGGVALVYMGCGLIGLVGALVTKETWGRKERAAVDAIIAGEPR</sequence>
<evidence type="ECO:0000256" key="5">
    <source>
        <dbReference type="ARBA" id="ARBA00022989"/>
    </source>
</evidence>
<dbReference type="Proteomes" id="UP000246722">
    <property type="component" value="Unassembled WGS sequence"/>
</dbReference>
<feature type="transmembrane region" description="Helical" evidence="7">
    <location>
        <begin position="163"/>
        <end position="187"/>
    </location>
</feature>
<dbReference type="Gene3D" id="1.20.1250.20">
    <property type="entry name" value="MFS general substrate transporter like domains"/>
    <property type="match status" value="2"/>
</dbReference>
<feature type="transmembrane region" description="Helical" evidence="7">
    <location>
        <begin position="407"/>
        <end position="425"/>
    </location>
</feature>
<protein>
    <submittedName>
        <fullName evidence="9">MFS transporter</fullName>
    </submittedName>
</protein>
<dbReference type="GO" id="GO:0005886">
    <property type="term" value="C:plasma membrane"/>
    <property type="evidence" value="ECO:0007669"/>
    <property type="project" value="UniProtKB-SubCell"/>
</dbReference>
<keyword evidence="2" id="KW-0813">Transport</keyword>
<dbReference type="Pfam" id="PF07690">
    <property type="entry name" value="MFS_1"/>
    <property type="match status" value="1"/>
</dbReference>
<accession>A0A318A4R2</accession>
<feature type="transmembrane region" description="Helical" evidence="7">
    <location>
        <begin position="193"/>
        <end position="212"/>
    </location>
</feature>
<dbReference type="InterPro" id="IPR011701">
    <property type="entry name" value="MFS"/>
</dbReference>
<keyword evidence="3" id="KW-1003">Cell membrane</keyword>
<dbReference type="PANTHER" id="PTHR43045:SF1">
    <property type="entry name" value="SHIKIMATE TRANSPORTER"/>
    <property type="match status" value="1"/>
</dbReference>
<feature type="transmembrane region" description="Helical" evidence="7">
    <location>
        <begin position="61"/>
        <end position="78"/>
    </location>
</feature>
<evidence type="ECO:0000256" key="4">
    <source>
        <dbReference type="ARBA" id="ARBA00022692"/>
    </source>
</evidence>
<evidence type="ECO:0000313" key="10">
    <source>
        <dbReference type="Proteomes" id="UP000246722"/>
    </source>
</evidence>
<keyword evidence="4 7" id="KW-0812">Transmembrane</keyword>
<comment type="subcellular location">
    <subcellularLocation>
        <location evidence="1">Cell membrane</location>
        <topology evidence="1">Multi-pass membrane protein</topology>
    </subcellularLocation>
</comment>